<dbReference type="OrthoDB" id="1107553at2759"/>
<dbReference type="GO" id="GO:0061630">
    <property type="term" value="F:ubiquitin protein ligase activity"/>
    <property type="evidence" value="ECO:0007669"/>
    <property type="project" value="TreeGrafter"/>
</dbReference>
<dbReference type="Pfam" id="PF04300">
    <property type="entry name" value="FBA"/>
    <property type="match status" value="1"/>
</dbReference>
<evidence type="ECO:0000313" key="4">
    <source>
        <dbReference type="Proteomes" id="UP000218231"/>
    </source>
</evidence>
<dbReference type="PROSITE" id="PS51114">
    <property type="entry name" value="FBA"/>
    <property type="match status" value="1"/>
</dbReference>
<dbReference type="Proteomes" id="UP000218231">
    <property type="component" value="Unassembled WGS sequence"/>
</dbReference>
<protein>
    <recommendedName>
        <fullName evidence="2">FBA domain-containing protein</fullName>
    </recommendedName>
</protein>
<dbReference type="SUPFAM" id="SSF49785">
    <property type="entry name" value="Galactose-binding domain-like"/>
    <property type="match status" value="1"/>
</dbReference>
<gene>
    <name evidence="3" type="ORF">WR25_03299</name>
</gene>
<accession>A0A2A2L3F2</accession>
<dbReference type="STRING" id="2018661.A0A2A2L3F2"/>
<comment type="caution">
    <text evidence="3">The sequence shown here is derived from an EMBL/GenBank/DDBJ whole genome shotgun (WGS) entry which is preliminary data.</text>
</comment>
<dbReference type="EMBL" id="LIAE01007228">
    <property type="protein sequence ID" value="PAV80663.1"/>
    <property type="molecule type" value="Genomic_DNA"/>
</dbReference>
<feature type="region of interest" description="Disordered" evidence="1">
    <location>
        <begin position="89"/>
        <end position="109"/>
    </location>
</feature>
<dbReference type="GO" id="GO:0005737">
    <property type="term" value="C:cytoplasm"/>
    <property type="evidence" value="ECO:0007669"/>
    <property type="project" value="UniProtKB-ARBA"/>
</dbReference>
<name>A0A2A2L3F2_9BILA</name>
<keyword evidence="4" id="KW-1185">Reference proteome</keyword>
<dbReference type="GO" id="GO:0031146">
    <property type="term" value="P:SCF-dependent proteasomal ubiquitin-dependent protein catabolic process"/>
    <property type="evidence" value="ECO:0007669"/>
    <property type="project" value="TreeGrafter"/>
</dbReference>
<evidence type="ECO:0000259" key="2">
    <source>
        <dbReference type="PROSITE" id="PS51114"/>
    </source>
</evidence>
<sequence length="364" mass="42047">MSKNRSDMPTNPLFLNETAWFEILLRCDEKTLNSANLACHMMSNICSIPKFWIAKMRYEGKTDKFPPHLWMQFAHSHGHVPKEFVIRPHQDQGSNGEASTSAEPKEAEPLPCSFNFKRLYFGRGGYGTHPVHPMNQKITKEILEQQYGCKFQDGGHGLSIEIPPVFCDYSEETEVVFATSFGWCSRYIEIDLEKWGIDGWVLDYVRPQIVVTELCNCRQDCGAEYELYAMLMMNGESFDSNIVLPRTGKFDKRWEQWAGGKEWTKAEVKIEEYPIGMRKIGIYTRGKDTQFWAGHYGPKFTKPEISILLPNAISFHGECDFPDPDKKYRDPTRQNFHGYRPLNLRGPLGMMRRGRRGGFNPWGN</sequence>
<dbReference type="GO" id="GO:0006516">
    <property type="term" value="P:glycoprotein catabolic process"/>
    <property type="evidence" value="ECO:0007669"/>
    <property type="project" value="TreeGrafter"/>
</dbReference>
<feature type="domain" description="FBA" evidence="2">
    <location>
        <begin position="128"/>
        <end position="309"/>
    </location>
</feature>
<feature type="compositionally biased region" description="Polar residues" evidence="1">
    <location>
        <begin position="91"/>
        <end position="102"/>
    </location>
</feature>
<evidence type="ECO:0000313" key="3">
    <source>
        <dbReference type="EMBL" id="PAV80663.1"/>
    </source>
</evidence>
<dbReference type="AlphaFoldDB" id="A0A2A2L3F2"/>
<reference evidence="3 4" key="1">
    <citation type="journal article" date="2017" name="Curr. Biol.">
        <title>Genome architecture and evolution of a unichromosomal asexual nematode.</title>
        <authorList>
            <person name="Fradin H."/>
            <person name="Zegar C."/>
            <person name="Gutwein M."/>
            <person name="Lucas J."/>
            <person name="Kovtun M."/>
            <person name="Corcoran D."/>
            <person name="Baugh L.R."/>
            <person name="Kiontke K."/>
            <person name="Gunsalus K."/>
            <person name="Fitch D.H."/>
            <person name="Piano F."/>
        </authorList>
    </citation>
    <scope>NUCLEOTIDE SEQUENCE [LARGE SCALE GENOMIC DNA]</scope>
    <source>
        <strain evidence="3">PF1309</strain>
    </source>
</reference>
<dbReference type="GO" id="GO:0036503">
    <property type="term" value="P:ERAD pathway"/>
    <property type="evidence" value="ECO:0007669"/>
    <property type="project" value="TreeGrafter"/>
</dbReference>
<dbReference type="Gene3D" id="2.60.120.260">
    <property type="entry name" value="Galactose-binding domain-like"/>
    <property type="match status" value="1"/>
</dbReference>
<dbReference type="GO" id="GO:0019005">
    <property type="term" value="C:SCF ubiquitin ligase complex"/>
    <property type="evidence" value="ECO:0007669"/>
    <property type="project" value="TreeGrafter"/>
</dbReference>
<dbReference type="SMART" id="SM01198">
    <property type="entry name" value="FBA"/>
    <property type="match status" value="1"/>
</dbReference>
<dbReference type="PANTHER" id="PTHR12125:SF5">
    <property type="entry name" value="F-BOX DOMAIN-CONTAINING PROTEIN"/>
    <property type="match status" value="1"/>
</dbReference>
<organism evidence="3 4">
    <name type="scientific">Diploscapter pachys</name>
    <dbReference type="NCBI Taxonomy" id="2018661"/>
    <lineage>
        <taxon>Eukaryota</taxon>
        <taxon>Metazoa</taxon>
        <taxon>Ecdysozoa</taxon>
        <taxon>Nematoda</taxon>
        <taxon>Chromadorea</taxon>
        <taxon>Rhabditida</taxon>
        <taxon>Rhabditina</taxon>
        <taxon>Rhabditomorpha</taxon>
        <taxon>Rhabditoidea</taxon>
        <taxon>Rhabditidae</taxon>
        <taxon>Diploscapter</taxon>
    </lineage>
</organism>
<dbReference type="PANTHER" id="PTHR12125">
    <property type="entry name" value="F-BOX ONLY PROTEIN 6-LIKE PROTEIN"/>
    <property type="match status" value="1"/>
</dbReference>
<evidence type="ECO:0000256" key="1">
    <source>
        <dbReference type="SAM" id="MobiDB-lite"/>
    </source>
</evidence>
<dbReference type="InterPro" id="IPR039752">
    <property type="entry name" value="F-box_only"/>
</dbReference>
<dbReference type="InterPro" id="IPR007397">
    <property type="entry name" value="F-box-assoc_dom"/>
</dbReference>
<proteinExistence type="predicted"/>
<dbReference type="InterPro" id="IPR008979">
    <property type="entry name" value="Galactose-bd-like_sf"/>
</dbReference>